<dbReference type="AlphaFoldDB" id="A0A1V2GVC2"/>
<keyword evidence="4 8" id="KW-0418">Kinase</keyword>
<keyword evidence="5" id="KW-0067">ATP-binding</keyword>
<protein>
    <submittedName>
        <fullName evidence="8">Glycerol kinase</fullName>
    </submittedName>
</protein>
<dbReference type="PANTHER" id="PTHR10196:SF69">
    <property type="entry name" value="GLYCEROL KINASE"/>
    <property type="match status" value="1"/>
</dbReference>
<dbReference type="SUPFAM" id="SSF53067">
    <property type="entry name" value="Actin-like ATPase domain"/>
    <property type="match status" value="2"/>
</dbReference>
<dbReference type="InterPro" id="IPR000577">
    <property type="entry name" value="Carb_kinase_FGGY"/>
</dbReference>
<evidence type="ECO:0000256" key="3">
    <source>
        <dbReference type="ARBA" id="ARBA00022741"/>
    </source>
</evidence>
<evidence type="ECO:0000256" key="4">
    <source>
        <dbReference type="ARBA" id="ARBA00022777"/>
    </source>
</evidence>
<dbReference type="PIRSF" id="PIRSF000538">
    <property type="entry name" value="GlpK"/>
    <property type="match status" value="1"/>
</dbReference>
<evidence type="ECO:0000259" key="6">
    <source>
        <dbReference type="Pfam" id="PF00370"/>
    </source>
</evidence>
<dbReference type="Gene3D" id="3.30.420.40">
    <property type="match status" value="2"/>
</dbReference>
<comment type="similarity">
    <text evidence="1">Belongs to the FGGY kinase family.</text>
</comment>
<keyword evidence="2" id="KW-0808">Transferase</keyword>
<keyword evidence="9" id="KW-1185">Reference proteome</keyword>
<evidence type="ECO:0000313" key="9">
    <source>
        <dbReference type="Proteomes" id="UP000188879"/>
    </source>
</evidence>
<accession>A0A1V2GVC2</accession>
<dbReference type="PANTHER" id="PTHR10196">
    <property type="entry name" value="SUGAR KINASE"/>
    <property type="match status" value="1"/>
</dbReference>
<dbReference type="GO" id="GO:0005829">
    <property type="term" value="C:cytosol"/>
    <property type="evidence" value="ECO:0007669"/>
    <property type="project" value="TreeGrafter"/>
</dbReference>
<evidence type="ECO:0000313" key="8">
    <source>
        <dbReference type="EMBL" id="ONG46532.1"/>
    </source>
</evidence>
<feature type="domain" description="Carbohydrate kinase FGGY C-terminal" evidence="7">
    <location>
        <begin position="243"/>
        <end position="429"/>
    </location>
</feature>
<keyword evidence="3" id="KW-0547">Nucleotide-binding</keyword>
<reference evidence="8 9" key="1">
    <citation type="submission" date="2016-10" db="EMBL/GenBank/DDBJ databases">
        <title>Draft Genome sequence of Roseomonas sp. strain M3.</title>
        <authorList>
            <person name="Subhash Y."/>
            <person name="Lee S."/>
        </authorList>
    </citation>
    <scope>NUCLEOTIDE SEQUENCE [LARGE SCALE GENOMIC DNA]</scope>
    <source>
        <strain evidence="8 9">M3</strain>
    </source>
</reference>
<dbReference type="Pfam" id="PF00370">
    <property type="entry name" value="FGGY_N"/>
    <property type="match status" value="1"/>
</dbReference>
<dbReference type="EMBL" id="MLCO01000316">
    <property type="protein sequence ID" value="ONG46532.1"/>
    <property type="molecule type" value="Genomic_DNA"/>
</dbReference>
<dbReference type="GO" id="GO:0004370">
    <property type="term" value="F:glycerol kinase activity"/>
    <property type="evidence" value="ECO:0007669"/>
    <property type="project" value="TreeGrafter"/>
</dbReference>
<proteinExistence type="inferred from homology"/>
<dbReference type="InterPro" id="IPR018485">
    <property type="entry name" value="FGGY_C"/>
</dbReference>
<dbReference type="GO" id="GO:0005524">
    <property type="term" value="F:ATP binding"/>
    <property type="evidence" value="ECO:0007669"/>
    <property type="project" value="UniProtKB-KW"/>
</dbReference>
<organism evidence="8 9">
    <name type="scientific">Teichococcus deserti</name>
    <dbReference type="NCBI Taxonomy" id="1817963"/>
    <lineage>
        <taxon>Bacteria</taxon>
        <taxon>Pseudomonadati</taxon>
        <taxon>Pseudomonadota</taxon>
        <taxon>Alphaproteobacteria</taxon>
        <taxon>Acetobacterales</taxon>
        <taxon>Roseomonadaceae</taxon>
        <taxon>Roseomonas</taxon>
    </lineage>
</organism>
<evidence type="ECO:0000256" key="5">
    <source>
        <dbReference type="ARBA" id="ARBA00022840"/>
    </source>
</evidence>
<sequence length="467" mass="49252">MSDGILALDQGTTSSRAYLWRDGALRLVGQQQHRQIRPAPGWVEHDAEEILGHLQSLIEAAGPCAAAGLANQGETVVAWDTATGRPLHNAIVWQDERTAPQIEAMRSEGLEALTLSRAGLPLDPYFAGARMRWLLDHAEGARDLLCQGRLRLGTSDAFFLARLTGVAATDIATASRTSLMDLRSGAWDAELCAAFGVPMECLPDIRPSAGHFGTLANGTPVTASLVDQQAALYGHGCHRPGELKITFGTGAFALGLTDAVPEAGQPDGLLPTLAWQVAGEKPRYALDGGILTAGAAVEWLGGLGLLDGGHAGLDGFDGPHAIERGIAFVPALAGLGCPHWDRAARGCFLGLGLETDKALLRRAVLEGIAFRAGELVRAFEARLGPAPRIAIDGGLSRSNHFTRFLAAAIGRPIEVAGSADMTALGMLRLCQADVPPPPSRIVDATPLDNTLHQRFARAIELSRSWAA</sequence>
<dbReference type="InterPro" id="IPR018484">
    <property type="entry name" value="FGGY_N"/>
</dbReference>
<gene>
    <name evidence="8" type="ORF">BKE38_25190</name>
</gene>
<name>A0A1V2GVC2_9PROT</name>
<dbReference type="Proteomes" id="UP000188879">
    <property type="component" value="Unassembled WGS sequence"/>
</dbReference>
<dbReference type="InterPro" id="IPR043129">
    <property type="entry name" value="ATPase_NBD"/>
</dbReference>
<evidence type="ECO:0000256" key="1">
    <source>
        <dbReference type="ARBA" id="ARBA00009156"/>
    </source>
</evidence>
<evidence type="ECO:0000259" key="7">
    <source>
        <dbReference type="Pfam" id="PF02782"/>
    </source>
</evidence>
<dbReference type="GO" id="GO:0019563">
    <property type="term" value="P:glycerol catabolic process"/>
    <property type="evidence" value="ECO:0007669"/>
    <property type="project" value="TreeGrafter"/>
</dbReference>
<dbReference type="OrthoDB" id="9805576at2"/>
<comment type="caution">
    <text evidence="8">The sequence shown here is derived from an EMBL/GenBank/DDBJ whole genome shotgun (WGS) entry which is preliminary data.</text>
</comment>
<feature type="domain" description="Carbohydrate kinase FGGY N-terminal" evidence="6">
    <location>
        <begin position="5"/>
        <end position="232"/>
    </location>
</feature>
<evidence type="ECO:0000256" key="2">
    <source>
        <dbReference type="ARBA" id="ARBA00022679"/>
    </source>
</evidence>
<dbReference type="Pfam" id="PF02782">
    <property type="entry name" value="FGGY_C"/>
    <property type="match status" value="1"/>
</dbReference>
<dbReference type="RefSeq" id="WP_076960030.1">
    <property type="nucleotide sequence ID" value="NZ_MLCO01000316.1"/>
</dbReference>